<feature type="compositionally biased region" description="Low complexity" evidence="1">
    <location>
        <begin position="239"/>
        <end position="260"/>
    </location>
</feature>
<feature type="compositionally biased region" description="Gly residues" evidence="1">
    <location>
        <begin position="406"/>
        <end position="430"/>
    </location>
</feature>
<feature type="compositionally biased region" description="Basic and acidic residues" evidence="1">
    <location>
        <begin position="186"/>
        <end position="201"/>
    </location>
</feature>
<feature type="region of interest" description="Disordered" evidence="1">
    <location>
        <begin position="452"/>
        <end position="481"/>
    </location>
</feature>
<gene>
    <name evidence="2" type="ORF">ABH38_19050</name>
</gene>
<sequence length="824" mass="82237">MAEAGAVAKEAGSELGSGEFGQALKRAWRPSEHLRESFENIQQFHQDLAQTLGEAVETSYNHYRPRFAAALIGEAGDALLAAHDATVQTWSDHQDKHAAAATAAAKALGHIKGLQGRIDNLAEAGEEEFNRAVRNRDPLAAMDVWTRYNGLAETSTSEVTGKATSAIQAANFTIPLDVPRTPGTKDGAKDGKDGKEPEAKRTPKNGGEASRTPEDGADPASVGNPADGTPPEASRTPKDPTGAPGAEPPAAASSPAGDATRTYRPGTEGTPPMLGQLPQAMSGAAGGGQGGGSGGGGSGMSGLGSAFKPPSSMGSSMPTSPASSMPSAPSSPSSLAAASPMSNAGSSFQSGLASGMSATGGGNALSNMASPVSQQSVTQQGLPTQQVGGAPAFGSGSAGVPLSAPGGDGGLGSSSGSSSGGGAAPGGGGTQMMPPAAVGGAAPMAPYSAPGAGAGGAPAVGGSGTAPAASSGQSATAGAAAPGPVVAGGSGATVSAPGVAAMTREVNPDLLLAQRVLGGLVRGCEDWPAPIAWAVGVVKTAVGSQVVIASSLGGGGYVPSTVFVPATARLAVADPALPFGLAQKWMGCQKPSKILVDHFEQLSRRVAGAELSAMITTELWPQEPAGVTDFLGVQHRQALGMVSVAPTLDGAHQHRLTALDPGLAQRVSSIDSIGGDVSAYAAAQLTAAVIQAAGQPDDTGKPLATVREGNVLASVQRGTANDMSWKLYDDLLRDEYGNDHESPDSHAPLDHDGSELTQALTLWYRHFFRLGRVIELVRLWKGGAVPPLAEIVYCGVQAGFGSVVAATISAIENEMRGRRGGTPS</sequence>
<organism evidence="2 3">
    <name type="scientific">Mycobacterium haemophilum</name>
    <dbReference type="NCBI Taxonomy" id="29311"/>
    <lineage>
        <taxon>Bacteria</taxon>
        <taxon>Bacillati</taxon>
        <taxon>Actinomycetota</taxon>
        <taxon>Actinomycetes</taxon>
        <taxon>Mycobacteriales</taxon>
        <taxon>Mycobacteriaceae</taxon>
        <taxon>Mycobacterium</taxon>
    </lineage>
</organism>
<keyword evidence="3" id="KW-1185">Reference proteome</keyword>
<reference evidence="2 3" key="1">
    <citation type="submission" date="2015-05" db="EMBL/GenBank/DDBJ databases">
        <title>Genome sequence of Mycobacterium haemophilum.</title>
        <authorList>
            <person name="Greninger A.L."/>
            <person name="Cunningham G."/>
            <person name="Miller S."/>
        </authorList>
    </citation>
    <scope>NUCLEOTIDE SEQUENCE [LARGE SCALE GENOMIC DNA]</scope>
    <source>
        <strain evidence="3">UC1</strain>
    </source>
</reference>
<feature type="compositionally biased region" description="Gly residues" evidence="1">
    <location>
        <begin position="284"/>
        <end position="302"/>
    </location>
</feature>
<name>A0A0I9YZ79_9MYCO</name>
<dbReference type="EMBL" id="LDPR01000027">
    <property type="protein sequence ID" value="KLO34397.1"/>
    <property type="molecule type" value="Genomic_DNA"/>
</dbReference>
<feature type="compositionally biased region" description="Polar residues" evidence="1">
    <location>
        <begin position="364"/>
        <end position="386"/>
    </location>
</feature>
<comment type="caution">
    <text evidence="2">The sequence shown here is derived from an EMBL/GenBank/DDBJ whole genome shotgun (WGS) entry which is preliminary data.</text>
</comment>
<evidence type="ECO:0000313" key="3">
    <source>
        <dbReference type="Proteomes" id="UP000036334"/>
    </source>
</evidence>
<feature type="compositionally biased region" description="Low complexity" evidence="1">
    <location>
        <begin position="465"/>
        <end position="481"/>
    </location>
</feature>
<feature type="compositionally biased region" description="Gly residues" evidence="1">
    <location>
        <begin position="452"/>
        <end position="464"/>
    </location>
</feature>
<evidence type="ECO:0000313" key="2">
    <source>
        <dbReference type="EMBL" id="KLO34397.1"/>
    </source>
</evidence>
<feature type="region of interest" description="Disordered" evidence="1">
    <location>
        <begin position="173"/>
        <end position="435"/>
    </location>
</feature>
<feature type="compositionally biased region" description="Low complexity" evidence="1">
    <location>
        <begin position="387"/>
        <end position="405"/>
    </location>
</feature>
<evidence type="ECO:0000256" key="1">
    <source>
        <dbReference type="SAM" id="MobiDB-lite"/>
    </source>
</evidence>
<feature type="compositionally biased region" description="Polar residues" evidence="1">
    <location>
        <begin position="343"/>
        <end position="352"/>
    </location>
</feature>
<feature type="compositionally biased region" description="Low complexity" evidence="1">
    <location>
        <begin position="303"/>
        <end position="342"/>
    </location>
</feature>
<dbReference type="AlphaFoldDB" id="A0A0I9YZ79"/>
<dbReference type="Proteomes" id="UP000036334">
    <property type="component" value="Unassembled WGS sequence"/>
</dbReference>
<proteinExistence type="predicted"/>
<protein>
    <submittedName>
        <fullName evidence="2">Uncharacterized protein</fullName>
    </submittedName>
</protein>
<accession>A0A0I9YZ79</accession>
<dbReference type="PATRIC" id="fig|29311.18.peg.3161"/>